<keyword evidence="13 16" id="KW-1278">Translocase</keyword>
<keyword evidence="8" id="KW-0479">Metal-binding</keyword>
<comment type="subunit">
    <text evidence="16">Monomer and homodimer. Part of the essential Sec protein translocation apparatus which comprises SecA, SecYEG and auxiliary proteins SecDF. Other proteins may also be involved.</text>
</comment>
<dbReference type="PANTHER" id="PTHR30612">
    <property type="entry name" value="SECA INNER MEMBRANE COMPONENT OF SEC PROTEIN SECRETION SYSTEM"/>
    <property type="match status" value="1"/>
</dbReference>
<dbReference type="InterPro" id="IPR036670">
    <property type="entry name" value="SecA_X-link_sf"/>
</dbReference>
<evidence type="ECO:0000256" key="14">
    <source>
        <dbReference type="ARBA" id="ARBA00023010"/>
    </source>
</evidence>
<comment type="cofactor">
    <cofactor evidence="1">
        <name>Zn(2+)</name>
        <dbReference type="ChEBI" id="CHEBI:29105"/>
    </cofactor>
</comment>
<dbReference type="InterPro" id="IPR000185">
    <property type="entry name" value="SecA"/>
</dbReference>
<keyword evidence="9 16" id="KW-0547">Nucleotide-binding</keyword>
<comment type="function">
    <text evidence="16">Part of the Sec protein translocase complex. Interacts with the SecYEG preprotein conducting channel. Has a central role in coupling the hydrolysis of ATP to the transfer of proteins into and across the cell membrane, serving as an ATP-driven molecular motor driving the stepwise translocation of polypeptide chains across the membrane.</text>
</comment>
<dbReference type="SUPFAM" id="SSF81767">
    <property type="entry name" value="Pre-protein crosslinking domain of SecA"/>
    <property type="match status" value="1"/>
</dbReference>
<proteinExistence type="inferred from homology"/>
<dbReference type="NCBIfam" id="TIGR00963">
    <property type="entry name" value="secA"/>
    <property type="match status" value="1"/>
</dbReference>
<dbReference type="GO" id="GO:0008564">
    <property type="term" value="F:protein-exporting ATPase activity"/>
    <property type="evidence" value="ECO:0007669"/>
    <property type="project" value="UniProtKB-EC"/>
</dbReference>
<evidence type="ECO:0000256" key="17">
    <source>
        <dbReference type="RuleBase" id="RU003874"/>
    </source>
</evidence>
<dbReference type="InterPro" id="IPR036266">
    <property type="entry name" value="SecA_Wing/Scaffold_sf"/>
</dbReference>
<dbReference type="SMART" id="SM00957">
    <property type="entry name" value="SecA_DEAD"/>
    <property type="match status" value="1"/>
</dbReference>
<evidence type="ECO:0000256" key="2">
    <source>
        <dbReference type="ARBA" id="ARBA00004170"/>
    </source>
</evidence>
<dbReference type="InterPro" id="IPR004027">
    <property type="entry name" value="SEC_C_motif"/>
</dbReference>
<feature type="binding site" evidence="16">
    <location>
        <begin position="128"/>
        <end position="132"/>
    </location>
    <ligand>
        <name>ATP</name>
        <dbReference type="ChEBI" id="CHEBI:30616"/>
    </ligand>
</feature>
<dbReference type="Pfam" id="PF07516">
    <property type="entry name" value="SecA_SW"/>
    <property type="match status" value="1"/>
</dbReference>
<dbReference type="GO" id="GO:0046872">
    <property type="term" value="F:metal ion binding"/>
    <property type="evidence" value="ECO:0007669"/>
    <property type="project" value="UniProtKB-KW"/>
</dbReference>
<evidence type="ECO:0000256" key="3">
    <source>
        <dbReference type="ARBA" id="ARBA00007650"/>
    </source>
</evidence>
<feature type="binding site" evidence="16">
    <location>
        <position position="110"/>
    </location>
    <ligand>
        <name>ATP</name>
        <dbReference type="ChEBI" id="CHEBI:30616"/>
    </ligand>
</feature>
<dbReference type="GO" id="GO:0031522">
    <property type="term" value="C:cell envelope Sec protein transport complex"/>
    <property type="evidence" value="ECO:0007669"/>
    <property type="project" value="TreeGrafter"/>
</dbReference>
<evidence type="ECO:0000313" key="21">
    <source>
        <dbReference type="EMBL" id="HHR92432.1"/>
    </source>
</evidence>
<dbReference type="SUPFAM" id="SSF52540">
    <property type="entry name" value="P-loop containing nucleoside triphosphate hydrolases"/>
    <property type="match status" value="2"/>
</dbReference>
<evidence type="ECO:0000256" key="4">
    <source>
        <dbReference type="ARBA" id="ARBA00022448"/>
    </source>
</evidence>
<dbReference type="SUPFAM" id="SSF81886">
    <property type="entry name" value="Helical scaffold and wing domains of SecA"/>
    <property type="match status" value="1"/>
</dbReference>
<dbReference type="CDD" id="cd17928">
    <property type="entry name" value="DEXDc_SecA"/>
    <property type="match status" value="1"/>
</dbReference>
<dbReference type="InterPro" id="IPR044722">
    <property type="entry name" value="SecA_SF2_C"/>
</dbReference>
<dbReference type="GO" id="GO:0005524">
    <property type="term" value="F:ATP binding"/>
    <property type="evidence" value="ECO:0007669"/>
    <property type="project" value="UniProtKB-UniRule"/>
</dbReference>
<keyword evidence="5 16" id="KW-1003">Cell membrane</keyword>
<dbReference type="AlphaFoldDB" id="A0A7C5US05"/>
<evidence type="ECO:0000259" key="18">
    <source>
        <dbReference type="PROSITE" id="PS51192"/>
    </source>
</evidence>
<evidence type="ECO:0000256" key="16">
    <source>
        <dbReference type="HAMAP-Rule" id="MF_01382"/>
    </source>
</evidence>
<dbReference type="GO" id="GO:0005829">
    <property type="term" value="C:cytosol"/>
    <property type="evidence" value="ECO:0007669"/>
    <property type="project" value="TreeGrafter"/>
</dbReference>
<dbReference type="InterPro" id="IPR027417">
    <property type="entry name" value="P-loop_NTPase"/>
</dbReference>
<keyword evidence="11 16" id="KW-0067">ATP-binding</keyword>
<dbReference type="Pfam" id="PF01043">
    <property type="entry name" value="SecA_PP_bind"/>
    <property type="match status" value="1"/>
</dbReference>
<evidence type="ECO:0000259" key="20">
    <source>
        <dbReference type="PROSITE" id="PS51196"/>
    </source>
</evidence>
<comment type="catalytic activity">
    <reaction evidence="16">
        <text>ATP + H2O + cellular proteinSide 1 = ADP + phosphate + cellular proteinSide 2.</text>
        <dbReference type="EC" id="7.4.2.8"/>
    </reaction>
</comment>
<dbReference type="Gene3D" id="1.10.3060.10">
    <property type="entry name" value="Helical scaffold and wing domains of SecA"/>
    <property type="match status" value="1"/>
</dbReference>
<dbReference type="CDD" id="cd18803">
    <property type="entry name" value="SF2_C_secA"/>
    <property type="match status" value="1"/>
</dbReference>
<keyword evidence="6 16" id="KW-0963">Cytoplasm</keyword>
<keyword evidence="15 16" id="KW-0472">Membrane</keyword>
<keyword evidence="10" id="KW-0862">Zinc</keyword>
<dbReference type="Pfam" id="PF02810">
    <property type="entry name" value="SEC-C"/>
    <property type="match status" value="1"/>
</dbReference>
<evidence type="ECO:0000256" key="15">
    <source>
        <dbReference type="ARBA" id="ARBA00023136"/>
    </source>
</evidence>
<evidence type="ECO:0000259" key="19">
    <source>
        <dbReference type="PROSITE" id="PS51194"/>
    </source>
</evidence>
<feature type="domain" description="Helicase C-terminal" evidence="19">
    <location>
        <begin position="474"/>
        <end position="633"/>
    </location>
</feature>
<evidence type="ECO:0000256" key="5">
    <source>
        <dbReference type="ARBA" id="ARBA00022475"/>
    </source>
</evidence>
<dbReference type="PROSITE" id="PS51194">
    <property type="entry name" value="HELICASE_CTER"/>
    <property type="match status" value="1"/>
</dbReference>
<evidence type="ECO:0000256" key="12">
    <source>
        <dbReference type="ARBA" id="ARBA00022927"/>
    </source>
</evidence>
<dbReference type="InterPro" id="IPR011130">
    <property type="entry name" value="SecA_preprotein_X-link_dom"/>
</dbReference>
<dbReference type="Gene3D" id="3.90.1440.10">
    <property type="entry name" value="SecA, preprotein cross-linking domain"/>
    <property type="match status" value="1"/>
</dbReference>
<keyword evidence="14 16" id="KW-0811">Translocation</keyword>
<feature type="domain" description="SecA family profile" evidence="20">
    <location>
        <begin position="1"/>
        <end position="750"/>
    </location>
</feature>
<dbReference type="Gene3D" id="3.40.50.300">
    <property type="entry name" value="P-loop containing nucleotide triphosphate hydrolases"/>
    <property type="match status" value="2"/>
</dbReference>
<comment type="similarity">
    <text evidence="3 16 17">Belongs to the SecA family.</text>
</comment>
<dbReference type="PRINTS" id="PR00906">
    <property type="entry name" value="SECA"/>
</dbReference>
<dbReference type="PROSITE" id="PS51192">
    <property type="entry name" value="HELICASE_ATP_BIND_1"/>
    <property type="match status" value="1"/>
</dbReference>
<dbReference type="PANTHER" id="PTHR30612:SF0">
    <property type="entry name" value="CHLOROPLAST PROTEIN-TRANSPORTING ATPASE"/>
    <property type="match status" value="1"/>
</dbReference>
<dbReference type="SMART" id="SM00958">
    <property type="entry name" value="SecA_PP_bind"/>
    <property type="match status" value="1"/>
</dbReference>
<dbReference type="InterPro" id="IPR014001">
    <property type="entry name" value="Helicase_ATP-bd"/>
</dbReference>
<evidence type="ECO:0000256" key="11">
    <source>
        <dbReference type="ARBA" id="ARBA00022840"/>
    </source>
</evidence>
<comment type="caution">
    <text evidence="21">The sequence shown here is derived from an EMBL/GenBank/DDBJ whole genome shotgun (WGS) entry which is preliminary data.</text>
</comment>
<keyword evidence="12 16" id="KW-0653">Protein transport</keyword>
<reference evidence="21" key="1">
    <citation type="journal article" date="2020" name="mSystems">
        <title>Genome- and Community-Level Interaction Insights into Carbon Utilization and Element Cycling Functions of Hydrothermarchaeota in Hydrothermal Sediment.</title>
        <authorList>
            <person name="Zhou Z."/>
            <person name="Liu Y."/>
            <person name="Xu W."/>
            <person name="Pan J."/>
            <person name="Luo Z.H."/>
            <person name="Li M."/>
        </authorList>
    </citation>
    <scope>NUCLEOTIDE SEQUENCE [LARGE SCALE GENOMIC DNA]</scope>
    <source>
        <strain evidence="21">SpSt-1042</strain>
    </source>
</reference>
<accession>A0A7C5US05</accession>
<sequence>MFVPFLDPQKRQLKKLQSIVEETNKLEEKIRRLNDDQLKEEVLRLKGEAQKILPSSKNLKLTREKGKPWTTLSEGKRFIESLDDIIAYSAALVREATLRVSPKHRLRDVQIMCSAALAKGKLAEFFTGEGKTFAALVPLMVYSLFGRGAHLVTVNEYLAKRDAEWAGRIFDKLGLTVGCVTHEGAFKFVPLEELKNYKEADIVERASKTNWDLLNTMIGDFLVEISKKDAYRCDITYGTNSEFGFDYLRDNMALNLEDINQRELFYCIVDEADSILIDESRTPLIISGPADEDIALYEKFAQVVARLNESDVEIDEKEHSVTLKEECVDKVEKWLGVKNIWEDYQLSHHLDNALKARFLYKRDDQYIVQDGKVLIVDEFTGRVLPGRRWSEGLHQAIEAKEHVEIKQRSKTYATITYQNFFRLYYVLAGMTGTALTEAEEFSKIYNLDVVVIPTYKPVIRKDFTDVVYKTQDAKFRAVVNEIKERHEKGQPILVGTTSVEKSEKLSQLLSREGIKHEVLNAKNHMKEAQIVAKAGEYGSVTISTNMAGRGTDIRLGEGLIEDLSYSNIFYALKKMGVIGGMRNQNAFKSVVIHTYTDFEYNKVKEAAESVLNYIKEGKVSELMNTKRRLDPIRSLKNRKDIAESIILQFDPSKRTVIFSHLNGTKLFNLIKPQGDLLNTDANLGLHVIGTERHEARRIDNQLRGRSGRQGDPGSSRFYVSLDDDLMRIFGGEIINSFFNRLGVADDIPIEAKIIASQIEAAQKRVEGYNFDIRKHLVEYDDVMNEHREVFYAKRMGVLEMFDHDIKKVQKYGVKEDEDLDADIKEGVFLLRDLTIKKIKDELSRIVDIHQHDGRVRDADILQILQAFNEIVLSDTLEEVVSTRYKIPFQKWKNRILKIENADSLKEKLFGVIDEVYDFKESLLGSEIMRQIEKWAWLTVMDQHWTDHLDFMQDLRSAIGLRGYGQREPLAEYKNEAFDLFAQMVSSIESNVVRRILKVNVTVKPSISEKRLTTTNQQEGREGVYKEVAQSVMEKENKRKEVKHVKSGKIGRNDPCPCGSGKKYKRCCYPKYG</sequence>
<evidence type="ECO:0000256" key="13">
    <source>
        <dbReference type="ARBA" id="ARBA00022967"/>
    </source>
</evidence>
<evidence type="ECO:0000256" key="6">
    <source>
        <dbReference type="ARBA" id="ARBA00022490"/>
    </source>
</evidence>
<dbReference type="InterPro" id="IPR020937">
    <property type="entry name" value="SecA_CS"/>
</dbReference>
<dbReference type="GO" id="GO:0065002">
    <property type="term" value="P:intracellular protein transmembrane transport"/>
    <property type="evidence" value="ECO:0007669"/>
    <property type="project" value="UniProtKB-UniRule"/>
</dbReference>
<dbReference type="InterPro" id="IPR011115">
    <property type="entry name" value="SecA_DEAD"/>
</dbReference>
<dbReference type="PROSITE" id="PS01312">
    <property type="entry name" value="SECA"/>
    <property type="match status" value="1"/>
</dbReference>
<dbReference type="FunFam" id="3.40.50.300:FF:000531">
    <property type="entry name" value="Preprotein translocase subunit SecA"/>
    <property type="match status" value="1"/>
</dbReference>
<comment type="subcellular location">
    <subcellularLocation>
        <location evidence="16">Cell membrane</location>
        <topology evidence="16">Peripheral membrane protein</topology>
        <orientation evidence="16">Cytoplasmic side</orientation>
    </subcellularLocation>
    <subcellularLocation>
        <location evidence="16">Cytoplasm</location>
    </subcellularLocation>
    <subcellularLocation>
        <location evidence="2">Membrane</location>
        <topology evidence="2">Peripheral membrane protein</topology>
    </subcellularLocation>
    <text evidence="16">Distribution is 50-50.</text>
</comment>
<dbReference type="Pfam" id="PF21090">
    <property type="entry name" value="P-loop_SecA"/>
    <property type="match status" value="2"/>
</dbReference>
<organism evidence="21">
    <name type="scientific">candidate division CPR3 bacterium</name>
    <dbReference type="NCBI Taxonomy" id="2268181"/>
    <lineage>
        <taxon>Bacteria</taxon>
        <taxon>Bacteria division CPR3</taxon>
    </lineage>
</organism>
<name>A0A7C5US05_UNCC3</name>
<feature type="domain" description="Helicase ATP-binding" evidence="18">
    <location>
        <begin position="112"/>
        <end position="308"/>
    </location>
</feature>
<dbReference type="GO" id="GO:0043952">
    <property type="term" value="P:protein transport by the Sec complex"/>
    <property type="evidence" value="ECO:0007669"/>
    <property type="project" value="TreeGrafter"/>
</dbReference>
<evidence type="ECO:0000256" key="1">
    <source>
        <dbReference type="ARBA" id="ARBA00001947"/>
    </source>
</evidence>
<dbReference type="EMBL" id="DRVY01000088">
    <property type="protein sequence ID" value="HHR92432.1"/>
    <property type="molecule type" value="Genomic_DNA"/>
</dbReference>
<dbReference type="GO" id="GO:0017038">
    <property type="term" value="P:protein import"/>
    <property type="evidence" value="ECO:0007669"/>
    <property type="project" value="InterPro"/>
</dbReference>
<evidence type="ECO:0000256" key="9">
    <source>
        <dbReference type="ARBA" id="ARBA00022741"/>
    </source>
</evidence>
<dbReference type="PROSITE" id="PS51196">
    <property type="entry name" value="SECA_MOTOR_DEAD"/>
    <property type="match status" value="1"/>
</dbReference>
<dbReference type="InterPro" id="IPR001650">
    <property type="entry name" value="Helicase_C-like"/>
</dbReference>
<dbReference type="InterPro" id="IPR011116">
    <property type="entry name" value="SecA_Wing/Scaffold"/>
</dbReference>
<dbReference type="HAMAP" id="MF_01382">
    <property type="entry name" value="SecA"/>
    <property type="match status" value="1"/>
</dbReference>
<dbReference type="SUPFAM" id="SSF103642">
    <property type="entry name" value="Sec-C motif"/>
    <property type="match status" value="1"/>
</dbReference>
<gene>
    <name evidence="16 21" type="primary">secA</name>
    <name evidence="21" type="ORF">ENL96_02880</name>
</gene>
<evidence type="ECO:0000256" key="8">
    <source>
        <dbReference type="ARBA" id="ARBA00022723"/>
    </source>
</evidence>
<keyword evidence="4 16" id="KW-0813">Transport</keyword>
<dbReference type="GO" id="GO:0005886">
    <property type="term" value="C:plasma membrane"/>
    <property type="evidence" value="ECO:0007669"/>
    <property type="project" value="UniProtKB-SubCell"/>
</dbReference>
<dbReference type="InterPro" id="IPR014018">
    <property type="entry name" value="SecA_motor_DEAD"/>
</dbReference>
<feature type="binding site" evidence="16">
    <location>
        <position position="552"/>
    </location>
    <ligand>
        <name>ATP</name>
        <dbReference type="ChEBI" id="CHEBI:30616"/>
    </ligand>
</feature>
<protein>
    <recommendedName>
        <fullName evidence="16 17">Protein translocase subunit SecA</fullName>
        <ecNumber evidence="16">7.4.2.8</ecNumber>
    </recommendedName>
</protein>
<evidence type="ECO:0000256" key="10">
    <source>
        <dbReference type="ARBA" id="ARBA00022833"/>
    </source>
</evidence>
<dbReference type="GO" id="GO:0006605">
    <property type="term" value="P:protein targeting"/>
    <property type="evidence" value="ECO:0007669"/>
    <property type="project" value="UniProtKB-UniRule"/>
</dbReference>
<evidence type="ECO:0000256" key="7">
    <source>
        <dbReference type="ARBA" id="ARBA00022519"/>
    </source>
</evidence>
<dbReference type="Pfam" id="PF07517">
    <property type="entry name" value="SecA_DEAD"/>
    <property type="match status" value="1"/>
</dbReference>
<dbReference type="EC" id="7.4.2.8" evidence="16"/>
<keyword evidence="7" id="KW-0997">Cell inner membrane</keyword>